<evidence type="ECO:0008006" key="3">
    <source>
        <dbReference type="Google" id="ProtNLM"/>
    </source>
</evidence>
<evidence type="ECO:0000313" key="1">
    <source>
        <dbReference type="EMBL" id="PKC52373.1"/>
    </source>
</evidence>
<protein>
    <recommendedName>
        <fullName evidence="3">DDE-1 domain-containing protein</fullName>
    </recommendedName>
</protein>
<proteinExistence type="predicted"/>
<name>A0A2N0QMU9_9GLOM</name>
<comment type="caution">
    <text evidence="1">The sequence shown here is derived from an EMBL/GenBank/DDBJ whole genome shotgun (WGS) entry which is preliminary data.</text>
</comment>
<organism evidence="1 2">
    <name type="scientific">Rhizophagus irregularis</name>
    <dbReference type="NCBI Taxonomy" id="588596"/>
    <lineage>
        <taxon>Eukaryota</taxon>
        <taxon>Fungi</taxon>
        <taxon>Fungi incertae sedis</taxon>
        <taxon>Mucoromycota</taxon>
        <taxon>Glomeromycotina</taxon>
        <taxon>Glomeromycetes</taxon>
        <taxon>Glomerales</taxon>
        <taxon>Glomeraceae</taxon>
        <taxon>Rhizophagus</taxon>
    </lineage>
</organism>
<reference evidence="1 2" key="2">
    <citation type="submission" date="2017-10" db="EMBL/GenBank/DDBJ databases">
        <title>Genome analyses suggest a sexual origin of heterokaryosis in a supposedly ancient asexual fungus.</title>
        <authorList>
            <person name="Corradi N."/>
            <person name="Sedzielewska K."/>
            <person name="Noel J."/>
            <person name="Charron P."/>
            <person name="Farinelli L."/>
            <person name="Marton T."/>
            <person name="Kruger M."/>
            <person name="Pelin A."/>
            <person name="Brachmann A."/>
            <person name="Corradi N."/>
        </authorList>
    </citation>
    <scope>NUCLEOTIDE SEQUENCE [LARGE SCALE GENOMIC DNA]</scope>
    <source>
        <strain evidence="1 2">A1</strain>
    </source>
</reference>
<dbReference type="VEuPathDB" id="FungiDB:RhiirA1_481630"/>
<dbReference type="Proteomes" id="UP000232688">
    <property type="component" value="Unassembled WGS sequence"/>
</dbReference>
<accession>A0A2N0QMU9</accession>
<sequence>MAAGGAGQTNKGNLRRAKFSDVCAWVKRSWDGISDEIIIDSFKTCGISNALDEVEDFDNEIIDISNDDLEDDNLEHDVSDDNLEDDISCDDSGIVNSLYSHTFGTVHIW</sequence>
<dbReference type="EMBL" id="LLXH01005871">
    <property type="protein sequence ID" value="PKC52373.1"/>
    <property type="molecule type" value="Genomic_DNA"/>
</dbReference>
<gene>
    <name evidence="1" type="ORF">RhiirA1_481630</name>
</gene>
<dbReference type="AlphaFoldDB" id="A0A2N0QMU9"/>
<evidence type="ECO:0000313" key="2">
    <source>
        <dbReference type="Proteomes" id="UP000232688"/>
    </source>
</evidence>
<reference evidence="1 2" key="1">
    <citation type="submission" date="2017-10" db="EMBL/GenBank/DDBJ databases">
        <title>Extensive intraspecific genome diversity in a model arbuscular mycorrhizal fungus.</title>
        <authorList>
            <person name="Chen E.C.H."/>
            <person name="Morin E."/>
            <person name="Baudet D."/>
            <person name="Noel J."/>
            <person name="Ndikumana S."/>
            <person name="Charron P."/>
            <person name="St-Onge C."/>
            <person name="Giorgi J."/>
            <person name="Grigoriev I.V."/>
            <person name="Roux C."/>
            <person name="Martin F.M."/>
            <person name="Corradi N."/>
        </authorList>
    </citation>
    <scope>NUCLEOTIDE SEQUENCE [LARGE SCALE GENOMIC DNA]</scope>
    <source>
        <strain evidence="1 2">A1</strain>
    </source>
</reference>